<comment type="caution">
    <text evidence="2">The sequence shown here is derived from an EMBL/GenBank/DDBJ whole genome shotgun (WGS) entry which is preliminary data.</text>
</comment>
<dbReference type="EMBL" id="CAJFCW020000005">
    <property type="protein sequence ID" value="CAG9118124.1"/>
    <property type="molecule type" value="Genomic_DNA"/>
</dbReference>
<feature type="signal peptide" evidence="1">
    <location>
        <begin position="1"/>
        <end position="22"/>
    </location>
</feature>
<dbReference type="InterPro" id="IPR036341">
    <property type="entry name" value="Her-1_sf"/>
</dbReference>
<keyword evidence="1" id="KW-0732">Signal</keyword>
<protein>
    <submittedName>
        <fullName evidence="2">Uncharacterized protein</fullName>
    </submittedName>
</protein>
<dbReference type="AlphaFoldDB" id="A0A811L347"/>
<feature type="chain" id="PRO_5036221258" evidence="1">
    <location>
        <begin position="23"/>
        <end position="184"/>
    </location>
</feature>
<dbReference type="SUPFAM" id="SSF110014">
    <property type="entry name" value="Her-1"/>
    <property type="match status" value="1"/>
</dbReference>
<dbReference type="Proteomes" id="UP000614601">
    <property type="component" value="Unassembled WGS sequence"/>
</dbReference>
<sequence>MYCIHISALLVGCAVLTGYATAFNADQLVKKCCTAESEQCCLQQLNKGETNDDCKAFKNHTICMEMELHKESLLAVKTENCCWLLESRTCRRQCVKMLRSIAIPPQIRIEKAMECSRKKVRSQRPQGCIEESLEKYEQCFPSCVMFQRLQQGNQMYEYAPARHCDIMKNIDNKNPCIVPDYMDA</sequence>
<proteinExistence type="predicted"/>
<evidence type="ECO:0000313" key="3">
    <source>
        <dbReference type="Proteomes" id="UP000614601"/>
    </source>
</evidence>
<name>A0A811L347_9BILA</name>
<dbReference type="Proteomes" id="UP000783686">
    <property type="component" value="Unassembled WGS sequence"/>
</dbReference>
<dbReference type="OrthoDB" id="10337461at2759"/>
<organism evidence="2 3">
    <name type="scientific">Bursaphelenchus okinawaensis</name>
    <dbReference type="NCBI Taxonomy" id="465554"/>
    <lineage>
        <taxon>Eukaryota</taxon>
        <taxon>Metazoa</taxon>
        <taxon>Ecdysozoa</taxon>
        <taxon>Nematoda</taxon>
        <taxon>Chromadorea</taxon>
        <taxon>Rhabditida</taxon>
        <taxon>Tylenchina</taxon>
        <taxon>Tylenchomorpha</taxon>
        <taxon>Aphelenchoidea</taxon>
        <taxon>Aphelenchoididae</taxon>
        <taxon>Bursaphelenchus</taxon>
    </lineage>
</organism>
<accession>A0A811L347</accession>
<keyword evidence="3" id="KW-1185">Reference proteome</keyword>
<evidence type="ECO:0000256" key="1">
    <source>
        <dbReference type="SAM" id="SignalP"/>
    </source>
</evidence>
<dbReference type="EMBL" id="CAJFDH010000005">
    <property type="protein sequence ID" value="CAD5223525.1"/>
    <property type="molecule type" value="Genomic_DNA"/>
</dbReference>
<reference evidence="2" key="1">
    <citation type="submission" date="2020-09" db="EMBL/GenBank/DDBJ databases">
        <authorList>
            <person name="Kikuchi T."/>
        </authorList>
    </citation>
    <scope>NUCLEOTIDE SEQUENCE</scope>
    <source>
        <strain evidence="2">SH1</strain>
    </source>
</reference>
<evidence type="ECO:0000313" key="2">
    <source>
        <dbReference type="EMBL" id="CAD5223525.1"/>
    </source>
</evidence>
<gene>
    <name evidence="2" type="ORF">BOKJ2_LOCUS10295</name>
</gene>